<reference evidence="3" key="1">
    <citation type="submission" date="2015-09" db="EMBL/GenBank/DDBJ databases">
        <title>De novo assembly of Pectinophora gossypiella (Pink Bollworm) gut transcriptome.</title>
        <authorList>
            <person name="Tassone E.E."/>
        </authorList>
    </citation>
    <scope>NUCLEOTIDE SEQUENCE</scope>
</reference>
<feature type="non-terminal residue" evidence="3">
    <location>
        <position position="1"/>
    </location>
</feature>
<keyword evidence="2" id="KW-1133">Transmembrane helix</keyword>
<feature type="compositionally biased region" description="Low complexity" evidence="1">
    <location>
        <begin position="7"/>
        <end position="22"/>
    </location>
</feature>
<name>A0A1E1W2M1_PECGO</name>
<organism evidence="3">
    <name type="scientific">Pectinophora gossypiella</name>
    <name type="common">Cotton pink bollworm</name>
    <name type="synonym">Depressaria gossypiella</name>
    <dbReference type="NCBI Taxonomy" id="13191"/>
    <lineage>
        <taxon>Eukaryota</taxon>
        <taxon>Metazoa</taxon>
        <taxon>Ecdysozoa</taxon>
        <taxon>Arthropoda</taxon>
        <taxon>Hexapoda</taxon>
        <taxon>Insecta</taxon>
        <taxon>Pterygota</taxon>
        <taxon>Neoptera</taxon>
        <taxon>Endopterygota</taxon>
        <taxon>Lepidoptera</taxon>
        <taxon>Glossata</taxon>
        <taxon>Ditrysia</taxon>
        <taxon>Gelechioidea</taxon>
        <taxon>Gelechiidae</taxon>
        <taxon>Apatetrinae</taxon>
        <taxon>Pectinophora</taxon>
    </lineage>
</organism>
<dbReference type="AlphaFoldDB" id="A0A1E1W2M1"/>
<proteinExistence type="predicted"/>
<accession>A0A1E1W2M1</accession>
<dbReference type="EMBL" id="GDQN01009903">
    <property type="protein sequence ID" value="JAT81151.1"/>
    <property type="molecule type" value="Transcribed_RNA"/>
</dbReference>
<keyword evidence="2" id="KW-0472">Membrane</keyword>
<sequence>VTEETDVTGTGVTENPGVTGDTDSTDETDVTDPGVTEEPIIENPNINTGFWNPFTITMVVVVSVIFLALLSYCFFEIGKRKALDKAPLLYDDIEVPPPVMVPRVTKLYSDSSIVNMYSNK</sequence>
<evidence type="ECO:0000256" key="2">
    <source>
        <dbReference type="SAM" id="Phobius"/>
    </source>
</evidence>
<protein>
    <submittedName>
        <fullName evidence="3">Uncharacterized protein</fullName>
    </submittedName>
</protein>
<keyword evidence="2" id="KW-0812">Transmembrane</keyword>
<evidence type="ECO:0000313" key="3">
    <source>
        <dbReference type="EMBL" id="JAT81151.1"/>
    </source>
</evidence>
<feature type="transmembrane region" description="Helical" evidence="2">
    <location>
        <begin position="54"/>
        <end position="75"/>
    </location>
</feature>
<gene>
    <name evidence="3" type="ORF">g.8728</name>
</gene>
<feature type="region of interest" description="Disordered" evidence="1">
    <location>
        <begin position="1"/>
        <end position="41"/>
    </location>
</feature>
<evidence type="ECO:0000256" key="1">
    <source>
        <dbReference type="SAM" id="MobiDB-lite"/>
    </source>
</evidence>
<dbReference type="OrthoDB" id="7477027at2759"/>